<name>A0A4Y2NFF1_ARAVE</name>
<evidence type="ECO:0000313" key="2">
    <source>
        <dbReference type="EMBL" id="GBN36827.1"/>
    </source>
</evidence>
<dbReference type="Proteomes" id="UP000499080">
    <property type="component" value="Unassembled WGS sequence"/>
</dbReference>
<comment type="similarity">
    <text evidence="1">Belongs to the PC-esterase family.</text>
</comment>
<dbReference type="AlphaFoldDB" id="A0A4Y2NFF1"/>
<sequence>MYDIFLMEDVCKLVKRKSIVFLGDSNVRALYKDFLCLLHNSRFIPQAVLKNKMENTVYGDKLVYHGKKTNGRCYREEREASVNDSTRASFFFLTKVYDDYVENVLERITRRSKPDVIIINSCVWDIT</sequence>
<evidence type="ECO:0000256" key="1">
    <source>
        <dbReference type="ARBA" id="ARBA00037957"/>
    </source>
</evidence>
<dbReference type="PANTHER" id="PTHR14469">
    <property type="entry name" value="SARCOMA ANTIGEN NY-SAR-23"/>
    <property type="match status" value="1"/>
</dbReference>
<organism evidence="2 3">
    <name type="scientific">Araneus ventricosus</name>
    <name type="common">Orbweaver spider</name>
    <name type="synonym">Epeira ventricosa</name>
    <dbReference type="NCBI Taxonomy" id="182803"/>
    <lineage>
        <taxon>Eukaryota</taxon>
        <taxon>Metazoa</taxon>
        <taxon>Ecdysozoa</taxon>
        <taxon>Arthropoda</taxon>
        <taxon>Chelicerata</taxon>
        <taxon>Arachnida</taxon>
        <taxon>Araneae</taxon>
        <taxon>Araneomorphae</taxon>
        <taxon>Entelegynae</taxon>
        <taxon>Araneoidea</taxon>
        <taxon>Araneidae</taxon>
        <taxon>Araneus</taxon>
    </lineage>
</organism>
<proteinExistence type="inferred from homology"/>
<reference evidence="2 3" key="1">
    <citation type="journal article" date="2019" name="Sci. Rep.">
        <title>Orb-weaving spider Araneus ventricosus genome elucidates the spidroin gene catalogue.</title>
        <authorList>
            <person name="Kono N."/>
            <person name="Nakamura H."/>
            <person name="Ohtoshi R."/>
            <person name="Moran D.A.P."/>
            <person name="Shinohara A."/>
            <person name="Yoshida Y."/>
            <person name="Fujiwara M."/>
            <person name="Mori M."/>
            <person name="Tomita M."/>
            <person name="Arakawa K."/>
        </authorList>
    </citation>
    <scope>NUCLEOTIDE SEQUENCE [LARGE SCALE GENOMIC DNA]</scope>
</reference>
<dbReference type="PANTHER" id="PTHR14469:SF0">
    <property type="entry name" value="FAMILY WITH SEQUENCE SIMILARITY 113"/>
    <property type="match status" value="1"/>
</dbReference>
<dbReference type="EMBL" id="BGPR01008908">
    <property type="protein sequence ID" value="GBN36827.1"/>
    <property type="molecule type" value="Genomic_DNA"/>
</dbReference>
<keyword evidence="3" id="KW-1185">Reference proteome</keyword>
<accession>A0A4Y2NFF1</accession>
<feature type="non-terminal residue" evidence="2">
    <location>
        <position position="127"/>
    </location>
</feature>
<dbReference type="OrthoDB" id="9975373at2759"/>
<evidence type="ECO:0000313" key="3">
    <source>
        <dbReference type="Proteomes" id="UP000499080"/>
    </source>
</evidence>
<protein>
    <submittedName>
        <fullName evidence="2">PC-esterase domain-containing protein 1A</fullName>
    </submittedName>
</protein>
<gene>
    <name evidence="2" type="primary">PCED1A_2</name>
    <name evidence="2" type="ORF">AVEN_125902_1</name>
</gene>
<comment type="caution">
    <text evidence="2">The sequence shown here is derived from an EMBL/GenBank/DDBJ whole genome shotgun (WGS) entry which is preliminary data.</text>
</comment>